<accession>A0A4Z2FD26</accession>
<proteinExistence type="predicted"/>
<reference evidence="2 3" key="1">
    <citation type="submission" date="2019-03" db="EMBL/GenBank/DDBJ databases">
        <title>First draft genome of Liparis tanakae, snailfish: a comprehensive survey of snailfish specific genes.</title>
        <authorList>
            <person name="Kim W."/>
            <person name="Song I."/>
            <person name="Jeong J.-H."/>
            <person name="Kim D."/>
            <person name="Kim S."/>
            <person name="Ryu S."/>
            <person name="Song J.Y."/>
            <person name="Lee S.K."/>
        </authorList>
    </citation>
    <scope>NUCLEOTIDE SEQUENCE [LARGE SCALE GENOMIC DNA]</scope>
    <source>
        <tissue evidence="2">Muscle</tissue>
    </source>
</reference>
<evidence type="ECO:0000256" key="1">
    <source>
        <dbReference type="SAM" id="MobiDB-lite"/>
    </source>
</evidence>
<evidence type="ECO:0000313" key="3">
    <source>
        <dbReference type="Proteomes" id="UP000314294"/>
    </source>
</evidence>
<feature type="compositionally biased region" description="Low complexity" evidence="1">
    <location>
        <begin position="154"/>
        <end position="169"/>
    </location>
</feature>
<feature type="region of interest" description="Disordered" evidence="1">
    <location>
        <begin position="144"/>
        <end position="169"/>
    </location>
</feature>
<comment type="caution">
    <text evidence="2">The sequence shown here is derived from an EMBL/GenBank/DDBJ whole genome shotgun (WGS) entry which is preliminary data.</text>
</comment>
<gene>
    <name evidence="2" type="ORF">EYF80_050675</name>
</gene>
<dbReference type="EMBL" id="SRLO01001305">
    <property type="protein sequence ID" value="TNN39146.1"/>
    <property type="molecule type" value="Genomic_DNA"/>
</dbReference>
<protein>
    <submittedName>
        <fullName evidence="2">Uncharacterized protein</fullName>
    </submittedName>
</protein>
<organism evidence="2 3">
    <name type="scientific">Liparis tanakae</name>
    <name type="common">Tanaka's snailfish</name>
    <dbReference type="NCBI Taxonomy" id="230148"/>
    <lineage>
        <taxon>Eukaryota</taxon>
        <taxon>Metazoa</taxon>
        <taxon>Chordata</taxon>
        <taxon>Craniata</taxon>
        <taxon>Vertebrata</taxon>
        <taxon>Euteleostomi</taxon>
        <taxon>Actinopterygii</taxon>
        <taxon>Neopterygii</taxon>
        <taxon>Teleostei</taxon>
        <taxon>Neoteleostei</taxon>
        <taxon>Acanthomorphata</taxon>
        <taxon>Eupercaria</taxon>
        <taxon>Perciformes</taxon>
        <taxon>Cottioidei</taxon>
        <taxon>Cottales</taxon>
        <taxon>Liparidae</taxon>
        <taxon>Liparis</taxon>
    </lineage>
</organism>
<sequence length="288" mass="29866">MSSVEETSLDFLFFTGLVRRPFPLRRYSPEPGFVPGACVFSPDEVPSWDRGAAVGSSGGEGRSGLSLASVSGSISELCLGLSFSRVQGFRKVKLTMRSSIDMVKASLAWMTPMFHWAWSLRGTEGAVCGASGGNRRVLRQVAKDATRSELPSTASARSAGSPSVAAGPRSARRGAPLLFFGSRLFSGAGVSSSEAAGGPVPLARDGSNGGCLAAWCDGAFGAQPRWRVPLVAGASAPLNAGGSGAQSFGGAPWSPFSTREARSLSLSRPLWPWPAIFCRTPSCSVAAS</sequence>
<dbReference type="Proteomes" id="UP000314294">
    <property type="component" value="Unassembled WGS sequence"/>
</dbReference>
<evidence type="ECO:0000313" key="2">
    <source>
        <dbReference type="EMBL" id="TNN39146.1"/>
    </source>
</evidence>
<dbReference type="AlphaFoldDB" id="A0A4Z2FD26"/>
<name>A0A4Z2FD26_9TELE</name>
<keyword evidence="3" id="KW-1185">Reference proteome</keyword>